<protein>
    <submittedName>
        <fullName evidence="2">Uncharacterized protein</fullName>
    </submittedName>
</protein>
<feature type="compositionally biased region" description="Polar residues" evidence="1">
    <location>
        <begin position="853"/>
        <end position="864"/>
    </location>
</feature>
<dbReference type="AlphaFoldDB" id="A0A1D3DAY8"/>
<feature type="region of interest" description="Disordered" evidence="1">
    <location>
        <begin position="615"/>
        <end position="643"/>
    </location>
</feature>
<feature type="region of interest" description="Disordered" evidence="1">
    <location>
        <begin position="821"/>
        <end position="864"/>
    </location>
</feature>
<feature type="compositionally biased region" description="Basic and acidic residues" evidence="1">
    <location>
        <begin position="836"/>
        <end position="852"/>
    </location>
</feature>
<reference evidence="2 3" key="1">
    <citation type="journal article" date="2016" name="BMC Genomics">
        <title>Comparative genomics reveals Cyclospora cayetanensis possesses coccidia-like metabolism and invasion components but unique surface antigens.</title>
        <authorList>
            <person name="Liu S."/>
            <person name="Wang L."/>
            <person name="Zheng H."/>
            <person name="Xu Z."/>
            <person name="Roellig D.M."/>
            <person name="Li N."/>
            <person name="Frace M.A."/>
            <person name="Tang K."/>
            <person name="Arrowood M.J."/>
            <person name="Moss D.M."/>
            <person name="Zhang L."/>
            <person name="Feng Y."/>
            <person name="Xiao L."/>
        </authorList>
    </citation>
    <scope>NUCLEOTIDE SEQUENCE [LARGE SCALE GENOMIC DNA]</scope>
    <source>
        <strain evidence="2 3">CHN_HEN01</strain>
    </source>
</reference>
<dbReference type="InParanoid" id="A0A1D3DAY8"/>
<feature type="region of interest" description="Disordered" evidence="1">
    <location>
        <begin position="685"/>
        <end position="719"/>
    </location>
</feature>
<gene>
    <name evidence="2" type="ORF">cyc_06268</name>
</gene>
<dbReference type="VEuPathDB" id="ToxoDB:LOC34622468"/>
<evidence type="ECO:0000313" key="2">
    <source>
        <dbReference type="EMBL" id="OEH80624.1"/>
    </source>
</evidence>
<evidence type="ECO:0000313" key="3">
    <source>
        <dbReference type="Proteomes" id="UP000095192"/>
    </source>
</evidence>
<dbReference type="VEuPathDB" id="ToxoDB:cyc_06268"/>
<feature type="compositionally biased region" description="Basic and acidic residues" evidence="1">
    <location>
        <begin position="915"/>
        <end position="929"/>
    </location>
</feature>
<feature type="region of interest" description="Disordered" evidence="1">
    <location>
        <begin position="732"/>
        <end position="751"/>
    </location>
</feature>
<feature type="region of interest" description="Disordered" evidence="1">
    <location>
        <begin position="876"/>
        <end position="931"/>
    </location>
</feature>
<feature type="compositionally biased region" description="Low complexity" evidence="1">
    <location>
        <begin position="624"/>
        <end position="637"/>
    </location>
</feature>
<feature type="compositionally biased region" description="Basic and acidic residues" evidence="1">
    <location>
        <begin position="876"/>
        <end position="903"/>
    </location>
</feature>
<dbReference type="EMBL" id="JROU02000024">
    <property type="protein sequence ID" value="OEH80624.1"/>
    <property type="molecule type" value="Genomic_DNA"/>
</dbReference>
<sequence length="1224" mass="135368">MVDSQGRSIRLLPSGRYELMQPFEPAAPVVLHGEPPSRIKVHQGSFKGIAGIHTSETGAFVRRLPQRLPNSAYPRLKEKPAIPVKVRLLRNPSVSAPKRLLEQIVEPPKQAEDGCVHFQLYQVQHGDDREHRRVIAYSWKEGQPPIIPHEEAYPKTQKEEGWGAAAIKILKSAFNAGECNDAAARAVSADAEKEAEQQEGVQQPEVLLQENAHTQPLEQEAWALGKPKKWQQNQNQWASREGRDALLENILDDSQKGALIACALCGSRNVSESLNLEEEQQTEVPWQQEHQEQIGVADQEQQKLHAVEGCNGIFSRMSAWLYPSQPAAEETQEIDGKKAQEVNIPINPSTELERQPGTEDQNVTRIVPACEVLRPKMEMPLPGRQTGHVPVKIRVIRARKAARQASALTAPLTAPSAAIGLPTPLPVASTVSPGLLSDRLSSSEESVAKYGGPSVWGEEPVRFALVQVQSKGDRESRRLVAFRPAVHSQERTQKNRQRHLTRIFDYGEEVANCEAALERICMPRDASQGSMESAITMSFEYRASLVKQQNREKGLAVTQHQTEELQHLAADQQRREQDHHLMLLHHFTQQQKQQKERQVQLDHQEKELKMQLERLQKRAESPAQQQQKLSQGLSSNLVTPKLSHRSMGDAEEFAASRGVSGAAFQVALRAAARVAARRAAAAAIATTEQIRSHPGELPSRETSGGDRGNIPPASRSQSQLALHLGVLEASEPMSPKQNAADEQESATQREELQLESARYSESSNMQRQTPHWSIRSNCGSLPQTSCIPEETCNEARPLALDTAKYAECWLSINGSCMPSSIPNIPQNDQEETVEPQEQREPVAVESSEKLLESTHSQTSSASLTPQFLIRSFEVHEQEEHQAQEGEDGRKESSRHSTLQEETPKSTSRSLPLKTYEVKSERSESGHPEGHLQQLERGFEHEPVGAPVEGEYGYSVGSYEVGKLQSPVIETQAVPLEALSPEDQELVRQAVMEHLQQQQSHQSPPQGIHTPQLFVPPTQVLYISDKAVESAAAAATAAAAASTTVGAPVWTIPYQPVAVHQPQILFLPDPLQHKMLIMEQGKLQGQHDFREQGWYSTEAADTSIPPETLAVTGEGQDQFSAALPTENAEVSYIPHTLPQLRIANFFLPAICGDPRSREASPESAMPPVDDTRGPQGSLVDVLCMTVLTGGSVRLLYYGNFLPIVNLHPCFWVAESAPTYWGQPIS</sequence>
<name>A0A1D3DAY8_9EIME</name>
<keyword evidence="3" id="KW-1185">Reference proteome</keyword>
<proteinExistence type="predicted"/>
<organism evidence="2 3">
    <name type="scientific">Cyclospora cayetanensis</name>
    <dbReference type="NCBI Taxonomy" id="88456"/>
    <lineage>
        <taxon>Eukaryota</taxon>
        <taxon>Sar</taxon>
        <taxon>Alveolata</taxon>
        <taxon>Apicomplexa</taxon>
        <taxon>Conoidasida</taxon>
        <taxon>Coccidia</taxon>
        <taxon>Eucoccidiorida</taxon>
        <taxon>Eimeriorina</taxon>
        <taxon>Eimeriidae</taxon>
        <taxon>Cyclospora</taxon>
    </lineage>
</organism>
<evidence type="ECO:0000256" key="1">
    <source>
        <dbReference type="SAM" id="MobiDB-lite"/>
    </source>
</evidence>
<dbReference type="Proteomes" id="UP000095192">
    <property type="component" value="Unassembled WGS sequence"/>
</dbReference>
<comment type="caution">
    <text evidence="2">The sequence shown here is derived from an EMBL/GenBank/DDBJ whole genome shotgun (WGS) entry which is preliminary data.</text>
</comment>
<accession>A0A1D3DAY8</accession>